<feature type="transmembrane region" description="Helical" evidence="8">
    <location>
        <begin position="64"/>
        <end position="86"/>
    </location>
</feature>
<evidence type="ECO:0000256" key="1">
    <source>
        <dbReference type="ARBA" id="ARBA00004651"/>
    </source>
</evidence>
<evidence type="ECO:0000313" key="10">
    <source>
        <dbReference type="Proteomes" id="UP000010473"/>
    </source>
</evidence>
<dbReference type="Proteomes" id="UP000010473">
    <property type="component" value="Chromosome"/>
</dbReference>
<sequence length="288" mass="33701">MRRSLKTNQFWFYASLISLAVFYLTLTWKNTQNVDFIVTNSLFWGAIFLLLWRKRKQFSFGSDFFSTTFGLFLLTIVLIKSVSLVWFESLFFLPLTPFFGFLGLIAIAFGLKELRKYWWELLLSGVLFFPSDTLGWWFNRLFQIQIMTAKLANYLLYYFGFNTISQNYNIVLHLPEQGYFTASVNYSCTGVSMIILMFKLALLLESLVMMKQLQRFLFPTAAVMIGFFLGTIRVTIMTVLLPEPDKFTYWHGTEGAQIFSTLAIVIFSSFCYLQLKEQKFNSLTRTRN</sequence>
<keyword evidence="7 8" id="KW-0472">Membrane</keyword>
<keyword evidence="5" id="KW-0378">Hydrolase</keyword>
<dbReference type="AlphaFoldDB" id="K9XUR8"/>
<dbReference type="OrthoDB" id="461510at2"/>
<dbReference type="eggNOG" id="ENOG502ZA1F">
    <property type="taxonomic scope" value="Bacteria"/>
</dbReference>
<evidence type="ECO:0000256" key="4">
    <source>
        <dbReference type="ARBA" id="ARBA00022692"/>
    </source>
</evidence>
<evidence type="ECO:0000313" key="9">
    <source>
        <dbReference type="EMBL" id="AFZ36283.1"/>
    </source>
</evidence>
<accession>K9XUR8</accession>
<proteinExistence type="predicted"/>
<evidence type="ECO:0000256" key="5">
    <source>
        <dbReference type="ARBA" id="ARBA00022801"/>
    </source>
</evidence>
<feature type="transmembrane region" description="Helical" evidence="8">
    <location>
        <begin position="184"/>
        <end position="204"/>
    </location>
</feature>
<feature type="transmembrane region" description="Helical" evidence="8">
    <location>
        <begin position="10"/>
        <end position="28"/>
    </location>
</feature>
<dbReference type="NCBIfam" id="TIGR04178">
    <property type="entry name" value="exo_archaeo"/>
    <property type="match status" value="1"/>
</dbReference>
<dbReference type="EMBL" id="CP003653">
    <property type="protein sequence ID" value="AFZ36283.1"/>
    <property type="molecule type" value="Genomic_DNA"/>
</dbReference>
<keyword evidence="10" id="KW-1185">Reference proteome</keyword>
<feature type="transmembrane region" description="Helical" evidence="8">
    <location>
        <begin position="256"/>
        <end position="275"/>
    </location>
</feature>
<dbReference type="Pfam" id="PF09721">
    <property type="entry name" value="Exosortase_EpsH"/>
    <property type="match status" value="1"/>
</dbReference>
<keyword evidence="2" id="KW-1003">Cell membrane</keyword>
<dbReference type="STRING" id="111780.Sta7437_2758"/>
<evidence type="ECO:0000256" key="2">
    <source>
        <dbReference type="ARBA" id="ARBA00022475"/>
    </source>
</evidence>
<keyword evidence="6 8" id="KW-1133">Transmembrane helix</keyword>
<dbReference type="GO" id="GO:0008233">
    <property type="term" value="F:peptidase activity"/>
    <property type="evidence" value="ECO:0007669"/>
    <property type="project" value="UniProtKB-KW"/>
</dbReference>
<feature type="transmembrane region" description="Helical" evidence="8">
    <location>
        <begin position="92"/>
        <end position="111"/>
    </location>
</feature>
<evidence type="ECO:0000256" key="3">
    <source>
        <dbReference type="ARBA" id="ARBA00022670"/>
    </source>
</evidence>
<gene>
    <name evidence="9" type="ordered locus">Sta7437_2758</name>
</gene>
<keyword evidence="4 8" id="KW-0812">Transmembrane</keyword>
<feature type="transmembrane region" description="Helical" evidence="8">
    <location>
        <begin position="34"/>
        <end position="52"/>
    </location>
</feature>
<protein>
    <submittedName>
        <fullName evidence="9">Exosortase</fullName>
    </submittedName>
</protein>
<evidence type="ECO:0000256" key="8">
    <source>
        <dbReference type="SAM" id="Phobius"/>
    </source>
</evidence>
<organism evidence="9 10">
    <name type="scientific">Stanieria cyanosphaera (strain ATCC 29371 / PCC 7437)</name>
    <dbReference type="NCBI Taxonomy" id="111780"/>
    <lineage>
        <taxon>Bacteria</taxon>
        <taxon>Bacillati</taxon>
        <taxon>Cyanobacteriota</taxon>
        <taxon>Cyanophyceae</taxon>
        <taxon>Pleurocapsales</taxon>
        <taxon>Dermocarpellaceae</taxon>
        <taxon>Stanieria</taxon>
    </lineage>
</organism>
<evidence type="ECO:0000256" key="7">
    <source>
        <dbReference type="ARBA" id="ARBA00023136"/>
    </source>
</evidence>
<dbReference type="GO" id="GO:0005886">
    <property type="term" value="C:plasma membrane"/>
    <property type="evidence" value="ECO:0007669"/>
    <property type="project" value="UniProtKB-SubCell"/>
</dbReference>
<reference evidence="10" key="1">
    <citation type="journal article" date="2013" name="Proc. Natl. Acad. Sci. U.S.A.">
        <title>Improving the coverage of the cyanobacterial phylum using diversity-driven genome sequencing.</title>
        <authorList>
            <person name="Shih P.M."/>
            <person name="Wu D."/>
            <person name="Latifi A."/>
            <person name="Axen S.D."/>
            <person name="Fewer D.P."/>
            <person name="Talla E."/>
            <person name="Calteau A."/>
            <person name="Cai F."/>
            <person name="Tandeau de Marsac N."/>
            <person name="Rippka R."/>
            <person name="Herdman M."/>
            <person name="Sivonen K."/>
            <person name="Coursin T."/>
            <person name="Laurent T."/>
            <person name="Goodwin L."/>
            <person name="Nolan M."/>
            <person name="Davenport K.W."/>
            <person name="Han C.S."/>
            <person name="Rubin E.M."/>
            <person name="Eisen J.A."/>
            <person name="Woyke T."/>
            <person name="Gugger M."/>
            <person name="Kerfeld C.A."/>
        </authorList>
    </citation>
    <scope>NUCLEOTIDE SEQUENCE [LARGE SCALE GENOMIC DNA]</scope>
    <source>
        <strain evidence="10">ATCC 29371 / PCC 7437</strain>
    </source>
</reference>
<name>K9XUR8_STAC7</name>
<dbReference type="RefSeq" id="WP_015193951.1">
    <property type="nucleotide sequence ID" value="NC_019748.1"/>
</dbReference>
<dbReference type="InterPro" id="IPR022505">
    <property type="entry name" value="Exosortase_cyanobac"/>
</dbReference>
<comment type="subcellular location">
    <subcellularLocation>
        <location evidence="1">Cell membrane</location>
        <topology evidence="1">Multi-pass membrane protein</topology>
    </subcellularLocation>
</comment>
<dbReference type="KEGG" id="scs:Sta7437_2758"/>
<feature type="transmembrane region" description="Helical" evidence="8">
    <location>
        <begin position="216"/>
        <end position="236"/>
    </location>
</feature>
<dbReference type="NCBIfam" id="TIGR03763">
    <property type="entry name" value="cyanoexo_CrtA"/>
    <property type="match status" value="1"/>
</dbReference>
<dbReference type="GO" id="GO:0006508">
    <property type="term" value="P:proteolysis"/>
    <property type="evidence" value="ECO:0007669"/>
    <property type="project" value="UniProtKB-KW"/>
</dbReference>
<dbReference type="HOGENOM" id="CLU_077354_0_0_3"/>
<keyword evidence="3" id="KW-0645">Protease</keyword>
<evidence type="ECO:0000256" key="6">
    <source>
        <dbReference type="ARBA" id="ARBA00022989"/>
    </source>
</evidence>
<dbReference type="InterPro" id="IPR019127">
    <property type="entry name" value="Exosortase"/>
</dbReference>
<dbReference type="InterPro" id="IPR026392">
    <property type="entry name" value="Exo/Archaeosortase_dom"/>
</dbReference>
<feature type="transmembrane region" description="Helical" evidence="8">
    <location>
        <begin position="118"/>
        <end position="138"/>
    </location>
</feature>